<evidence type="ECO:0000313" key="4">
    <source>
        <dbReference type="EMBL" id="AGP39871.1"/>
    </source>
</evidence>
<reference evidence="4 5" key="1">
    <citation type="journal article" date="2013" name="Sci. Rep.">
        <title>Extraordinary expansion of a Sorangium cellulosum genome from an alkaline milieu.</title>
        <authorList>
            <person name="Han K."/>
            <person name="Li Z.F."/>
            <person name="Peng R."/>
            <person name="Zhu L.P."/>
            <person name="Zhou T."/>
            <person name="Wang L.G."/>
            <person name="Li S.G."/>
            <person name="Zhang X.B."/>
            <person name="Hu W."/>
            <person name="Wu Z.H."/>
            <person name="Qin N."/>
            <person name="Li Y.Z."/>
        </authorList>
    </citation>
    <scope>NUCLEOTIDE SEQUENCE [LARGE SCALE GENOMIC DNA]</scope>
    <source>
        <strain evidence="4 5">So0157-2</strain>
    </source>
</reference>
<feature type="compositionally biased region" description="Pro residues" evidence="1">
    <location>
        <begin position="130"/>
        <end position="142"/>
    </location>
</feature>
<dbReference type="Proteomes" id="UP000014803">
    <property type="component" value="Chromosome"/>
</dbReference>
<feature type="signal peptide" evidence="3">
    <location>
        <begin position="1"/>
        <end position="34"/>
    </location>
</feature>
<organism evidence="4 5">
    <name type="scientific">Sorangium cellulosum So0157-2</name>
    <dbReference type="NCBI Taxonomy" id="1254432"/>
    <lineage>
        <taxon>Bacteria</taxon>
        <taxon>Pseudomonadati</taxon>
        <taxon>Myxococcota</taxon>
        <taxon>Polyangia</taxon>
        <taxon>Polyangiales</taxon>
        <taxon>Polyangiaceae</taxon>
        <taxon>Sorangium</taxon>
    </lineage>
</organism>
<gene>
    <name evidence="4" type="ORF">SCE1572_38495</name>
</gene>
<protein>
    <submittedName>
        <fullName evidence="4">Uncharacterized protein</fullName>
    </submittedName>
</protein>
<keyword evidence="2" id="KW-0812">Transmembrane</keyword>
<proteinExistence type="predicted"/>
<dbReference type="STRING" id="1254432.SCE1572_38495"/>
<keyword evidence="2" id="KW-0472">Membrane</keyword>
<feature type="compositionally biased region" description="Basic and acidic residues" evidence="1">
    <location>
        <begin position="116"/>
        <end position="128"/>
    </location>
</feature>
<accession>S4Y604</accession>
<dbReference type="KEGG" id="scu:SCE1572_38495"/>
<evidence type="ECO:0000256" key="1">
    <source>
        <dbReference type="SAM" id="MobiDB-lite"/>
    </source>
</evidence>
<evidence type="ECO:0000256" key="2">
    <source>
        <dbReference type="SAM" id="Phobius"/>
    </source>
</evidence>
<feature type="region of interest" description="Disordered" evidence="1">
    <location>
        <begin position="108"/>
        <end position="150"/>
    </location>
</feature>
<evidence type="ECO:0000256" key="3">
    <source>
        <dbReference type="SAM" id="SignalP"/>
    </source>
</evidence>
<dbReference type="PATRIC" id="fig|1254432.3.peg.8727"/>
<feature type="chain" id="PRO_5004525717" evidence="3">
    <location>
        <begin position="35"/>
        <end position="500"/>
    </location>
</feature>
<dbReference type="EMBL" id="CP003969">
    <property type="protein sequence ID" value="AGP39871.1"/>
    <property type="molecule type" value="Genomic_DNA"/>
</dbReference>
<dbReference type="AlphaFoldDB" id="S4Y604"/>
<feature type="transmembrane region" description="Helical" evidence="2">
    <location>
        <begin position="320"/>
        <end position="338"/>
    </location>
</feature>
<dbReference type="HOGENOM" id="CLU_042277_0_0_7"/>
<keyword evidence="2" id="KW-1133">Transmembrane helix</keyword>
<keyword evidence="3" id="KW-0732">Signal</keyword>
<sequence length="500" mass="52203">MRPRRPSGLGAGAARLPAWLALAAALASAAPALAQPDAGAAGGAAGDRRLDVAQVERERVAEDRIRGAVRAEQPLLLVVGLDERDERGGPAGEAQVGDRLVVDGEEADGGAVLGRHVGDRGAAARDDDAPPAPPPLPAPAPAPAATERGGSVWASCAEHVPPGATRPTLKETFPRNGFSGYAAHLEITIAHGKGETVLPEGFKVQGDSDAARALEKAGFILPEADAGAGPTSETTATEAGATTKLTIPFVPLPKEPGRSALQLPPVPIAVSRASGELVTVCTRPHEIVVEDPIANERDPKVKPNPPPRPQREEWVLAKQLAAGILIGAALGLIVAWLVRRWMRRPRVVAAPPPKLPWVAALEELEALRRSSLLSEGRTDEYFDRVSDCVRKYLGARYGFDGLETTSDEMRALLARVRPPVPVLPQIARFLADCDLVKFARLQPSEADCLEAIERGEVIVHRTTPPAVRSEAGAGAAGAGGSSAGKQPPPARPSGAEGEAP</sequence>
<evidence type="ECO:0000313" key="5">
    <source>
        <dbReference type="Proteomes" id="UP000014803"/>
    </source>
</evidence>
<feature type="region of interest" description="Disordered" evidence="1">
    <location>
        <begin position="462"/>
        <end position="500"/>
    </location>
</feature>
<dbReference type="eggNOG" id="ENOG50337KD">
    <property type="taxonomic scope" value="Bacteria"/>
</dbReference>
<name>S4Y604_SORCE</name>